<dbReference type="InterPro" id="IPR007507">
    <property type="entry name" value="Glycos_transf_N"/>
</dbReference>
<evidence type="ECO:0000256" key="4">
    <source>
        <dbReference type="ARBA" id="ARBA00019077"/>
    </source>
</evidence>
<dbReference type="PANTHER" id="PTHR42755">
    <property type="entry name" value="3-DEOXY-MANNO-OCTULOSONATE CYTIDYLYLTRANSFERASE"/>
    <property type="match status" value="1"/>
</dbReference>
<comment type="pathway">
    <text evidence="2 10">Bacterial outer membrane biogenesis; LPS core biosynthesis.</text>
</comment>
<evidence type="ECO:0000256" key="8">
    <source>
        <dbReference type="PIRSR" id="PIRSR639901-1"/>
    </source>
</evidence>
<comment type="subcellular location">
    <subcellularLocation>
        <location evidence="10">Cell membrane</location>
    </subcellularLocation>
</comment>
<dbReference type="EMBL" id="FOXA01000001">
    <property type="protein sequence ID" value="SFO92969.1"/>
    <property type="molecule type" value="Genomic_DNA"/>
</dbReference>
<evidence type="ECO:0000313" key="12">
    <source>
        <dbReference type="EMBL" id="SFO92969.1"/>
    </source>
</evidence>
<proteinExistence type="inferred from homology"/>
<feature type="site" description="Transition state stabilizer" evidence="9">
    <location>
        <position position="212"/>
    </location>
</feature>
<comment type="catalytic activity">
    <reaction evidence="7 10">
        <text>lipid IVA (E. coli) + CMP-3-deoxy-beta-D-manno-octulosonate = alpha-Kdo-(2-&gt;6)-lipid IVA (E. coli) + CMP + H(+)</text>
        <dbReference type="Rhea" id="RHEA:28066"/>
        <dbReference type="ChEBI" id="CHEBI:15378"/>
        <dbReference type="ChEBI" id="CHEBI:58603"/>
        <dbReference type="ChEBI" id="CHEBI:60364"/>
        <dbReference type="ChEBI" id="CHEBI:60377"/>
        <dbReference type="ChEBI" id="CHEBI:85987"/>
        <dbReference type="EC" id="2.4.99.12"/>
    </reaction>
</comment>
<gene>
    <name evidence="12" type="ORF">SAMN04488047_101495</name>
</gene>
<dbReference type="InterPro" id="IPR039901">
    <property type="entry name" value="Kdotransferase"/>
</dbReference>
<organism evidence="12 13">
    <name type="scientific">Tranquillimonas alkanivorans</name>
    <dbReference type="NCBI Taxonomy" id="441119"/>
    <lineage>
        <taxon>Bacteria</taxon>
        <taxon>Pseudomonadati</taxon>
        <taxon>Pseudomonadota</taxon>
        <taxon>Alphaproteobacteria</taxon>
        <taxon>Rhodobacterales</taxon>
        <taxon>Roseobacteraceae</taxon>
        <taxon>Tranquillimonas</taxon>
    </lineage>
</organism>
<dbReference type="Gene3D" id="3.40.50.2000">
    <property type="entry name" value="Glycogen Phosphorylase B"/>
    <property type="match status" value="1"/>
</dbReference>
<sequence length="423" mass="44969">MSDTPPALSAYLAATAALSPLAAPVLRRRLKRGKEDPARWREKLGHASAPRPDGSLVWMHAVGLGEVMALRGLIERMTTRRPGLNILVTSTARSSGEVFARNRPEGAIHQFLPLDLPGPARRFLDHWRPDLAVWAEQDLWPGLVHRTHRRGIPLALVNARMDDRAFAARKRARAIYAPLLSHMRLVAAQDDRTAALLAALGAASPRVTGSLKAVAPPLAHDAAELARLRTRLGGRTLWLAASTHAEDEAAALAAHARLRDSDPTALLILAPRIPDRAPDIAKAAASHGLTTARRSAKEDPAPGTAVWIADTFGELGLWYRLCPAALVGGSFGPVQGHNPWEPARLGCAILHGSNTANFAADYAALAAAQATREVTDAATLAAALQDPTLPDRAAAARILAEQAGGRADALAEALLSLIPARHP</sequence>
<dbReference type="EC" id="2.4.99.12" evidence="3 10"/>
<evidence type="ECO:0000256" key="9">
    <source>
        <dbReference type="PIRSR" id="PIRSR639901-2"/>
    </source>
</evidence>
<dbReference type="Pfam" id="PF04413">
    <property type="entry name" value="Glycos_transf_N"/>
    <property type="match status" value="1"/>
</dbReference>
<name>A0A1I5L6K4_9RHOB</name>
<comment type="similarity">
    <text evidence="10">Belongs to the glycosyltransferase group 1 family.</text>
</comment>
<keyword evidence="5 10" id="KW-0808">Transferase</keyword>
<evidence type="ECO:0000256" key="3">
    <source>
        <dbReference type="ARBA" id="ARBA00012621"/>
    </source>
</evidence>
<evidence type="ECO:0000256" key="1">
    <source>
        <dbReference type="ARBA" id="ARBA00003394"/>
    </source>
</evidence>
<accession>A0A1I5L6K4</accession>
<dbReference type="RefSeq" id="WP_093417172.1">
    <property type="nucleotide sequence ID" value="NZ_FOXA01000001.1"/>
</dbReference>
<dbReference type="AlphaFoldDB" id="A0A1I5L6K4"/>
<feature type="active site" description="Proton acceptor" evidence="8">
    <location>
        <position position="66"/>
    </location>
</feature>
<dbReference type="GO" id="GO:0005886">
    <property type="term" value="C:plasma membrane"/>
    <property type="evidence" value="ECO:0007669"/>
    <property type="project" value="UniProtKB-SubCell"/>
</dbReference>
<keyword evidence="13" id="KW-1185">Reference proteome</keyword>
<dbReference type="Proteomes" id="UP000199356">
    <property type="component" value="Unassembled WGS sequence"/>
</dbReference>
<evidence type="ECO:0000259" key="11">
    <source>
        <dbReference type="Pfam" id="PF04413"/>
    </source>
</evidence>
<dbReference type="GO" id="GO:0043842">
    <property type="term" value="F:Kdo transferase activity"/>
    <property type="evidence" value="ECO:0007669"/>
    <property type="project" value="UniProtKB-EC"/>
</dbReference>
<evidence type="ECO:0000256" key="5">
    <source>
        <dbReference type="ARBA" id="ARBA00022679"/>
    </source>
</evidence>
<dbReference type="GO" id="GO:0009245">
    <property type="term" value="P:lipid A biosynthetic process"/>
    <property type="evidence" value="ECO:0007669"/>
    <property type="project" value="TreeGrafter"/>
</dbReference>
<dbReference type="STRING" id="441119.SAMN04488047_101495"/>
<dbReference type="PANTHER" id="PTHR42755:SF1">
    <property type="entry name" value="3-DEOXY-D-MANNO-OCTULOSONIC ACID TRANSFERASE, MITOCHONDRIAL-RELATED"/>
    <property type="match status" value="1"/>
</dbReference>
<protein>
    <recommendedName>
        <fullName evidence="4 10">3-deoxy-D-manno-octulosonic acid transferase</fullName>
        <shortName evidence="10">Kdo transferase</shortName>
        <ecNumber evidence="3 10">2.4.99.12</ecNumber>
    </recommendedName>
    <alternativeName>
        <fullName evidence="6 10">Lipid IV(A) 3-deoxy-D-manno-octulosonic acid transferase</fullName>
    </alternativeName>
</protein>
<evidence type="ECO:0000313" key="13">
    <source>
        <dbReference type="Proteomes" id="UP000199356"/>
    </source>
</evidence>
<evidence type="ECO:0000256" key="2">
    <source>
        <dbReference type="ARBA" id="ARBA00004713"/>
    </source>
</evidence>
<keyword evidence="10" id="KW-1003">Cell membrane</keyword>
<dbReference type="GO" id="GO:0009244">
    <property type="term" value="P:lipopolysaccharide core region biosynthetic process"/>
    <property type="evidence" value="ECO:0007669"/>
    <property type="project" value="UniProtKB-UniRule"/>
</dbReference>
<reference evidence="12 13" key="1">
    <citation type="submission" date="2016-10" db="EMBL/GenBank/DDBJ databases">
        <authorList>
            <person name="de Groot N.N."/>
        </authorList>
    </citation>
    <scope>NUCLEOTIDE SEQUENCE [LARGE SCALE GENOMIC DNA]</scope>
    <source>
        <strain evidence="12 13">DSM 19547</strain>
    </source>
</reference>
<evidence type="ECO:0000256" key="6">
    <source>
        <dbReference type="ARBA" id="ARBA00031445"/>
    </source>
</evidence>
<feature type="site" description="Transition state stabilizer" evidence="9">
    <location>
        <position position="136"/>
    </location>
</feature>
<dbReference type="UniPathway" id="UPA00958"/>
<dbReference type="InterPro" id="IPR038107">
    <property type="entry name" value="Glycos_transf_N_sf"/>
</dbReference>
<keyword evidence="10" id="KW-0448">Lipopolysaccharide biosynthesis</keyword>
<evidence type="ECO:0000256" key="7">
    <source>
        <dbReference type="ARBA" id="ARBA00049183"/>
    </source>
</evidence>
<dbReference type="OrthoDB" id="9789797at2"/>
<feature type="domain" description="3-deoxy-D-manno-octulosonic-acid transferase N-terminal" evidence="11">
    <location>
        <begin position="39"/>
        <end position="213"/>
    </location>
</feature>
<comment type="function">
    <text evidence="1 10">Involved in lipopolysaccharide (LPS) biosynthesis. Catalyzes the transfer of 3-deoxy-D-manno-octulosonate (Kdo) residue(s) from CMP-Kdo to lipid IV(A), the tetraacyldisaccharide-1,4'-bisphosphate precursor of lipid A.</text>
</comment>
<evidence type="ECO:0000256" key="10">
    <source>
        <dbReference type="RuleBase" id="RU365103"/>
    </source>
</evidence>
<dbReference type="Gene3D" id="3.40.50.11720">
    <property type="entry name" value="3-Deoxy-D-manno-octulosonic-acid transferase, N-terminal domain"/>
    <property type="match status" value="1"/>
</dbReference>
<keyword evidence="10" id="KW-0472">Membrane</keyword>